<evidence type="ECO:0000313" key="1">
    <source>
        <dbReference type="EMBL" id="CAE8637341.1"/>
    </source>
</evidence>
<dbReference type="Proteomes" id="UP000654075">
    <property type="component" value="Unassembled WGS sequence"/>
</dbReference>
<gene>
    <name evidence="1" type="ORF">PGLA1383_LOCUS52708</name>
</gene>
<evidence type="ECO:0000313" key="2">
    <source>
        <dbReference type="Proteomes" id="UP000654075"/>
    </source>
</evidence>
<keyword evidence="2" id="KW-1185">Reference proteome</keyword>
<reference evidence="1" key="1">
    <citation type="submission" date="2021-02" db="EMBL/GenBank/DDBJ databases">
        <authorList>
            <person name="Dougan E. K."/>
            <person name="Rhodes N."/>
            <person name="Thang M."/>
            <person name="Chan C."/>
        </authorList>
    </citation>
    <scope>NUCLEOTIDE SEQUENCE</scope>
</reference>
<proteinExistence type="predicted"/>
<dbReference type="AlphaFoldDB" id="A0A813HHB7"/>
<organism evidence="1 2">
    <name type="scientific">Polarella glacialis</name>
    <name type="common">Dinoflagellate</name>
    <dbReference type="NCBI Taxonomy" id="89957"/>
    <lineage>
        <taxon>Eukaryota</taxon>
        <taxon>Sar</taxon>
        <taxon>Alveolata</taxon>
        <taxon>Dinophyceae</taxon>
        <taxon>Suessiales</taxon>
        <taxon>Suessiaceae</taxon>
        <taxon>Polarella</taxon>
    </lineage>
</organism>
<accession>A0A813HHB7</accession>
<protein>
    <submittedName>
        <fullName evidence="1">Uncharacterized protein</fullName>
    </submittedName>
</protein>
<dbReference type="EMBL" id="CAJNNV010031683">
    <property type="protein sequence ID" value="CAE8637341.1"/>
    <property type="molecule type" value="Genomic_DNA"/>
</dbReference>
<sequence length="166" mass="17492">MFAPGSPPSGPLSMSVSVPSAAFICSRGAASGRQALKPARQSVRLGGAQGCQPGSGAWQSLAPARSRRPVFWISRLLTAPLAAGVISFSRRRARRSSGVAARARSLSSARARYFPLFHCRSGVAARATSQSNSAVGPQPLLGFQLQDALGIIHKLRDLGLERDNQQ</sequence>
<comment type="caution">
    <text evidence="1">The sequence shown here is derived from an EMBL/GenBank/DDBJ whole genome shotgun (WGS) entry which is preliminary data.</text>
</comment>
<name>A0A813HHB7_POLGL</name>